<reference evidence="1 2" key="1">
    <citation type="submission" date="2017-01" db="EMBL/GenBank/DDBJ databases">
        <title>First insights into the biology of 'candidatus Vampirococcus archaeovorus'.</title>
        <authorList>
            <person name="Kizina J."/>
            <person name="Jordan S."/>
            <person name="Stueber K."/>
            <person name="Reinhardt R."/>
            <person name="Harder J."/>
        </authorList>
    </citation>
    <scope>NUCLEOTIDE SEQUENCE [LARGE SCALE GENOMIC DNA]</scope>
    <source>
        <strain evidence="1 2">LiM</strain>
    </source>
</reference>
<proteinExistence type="predicted"/>
<dbReference type="EMBL" id="CP019384">
    <property type="protein sequence ID" value="QAT16262.1"/>
    <property type="molecule type" value="Genomic_DNA"/>
</dbReference>
<accession>A0A410P2E7</accession>
<dbReference type="OrthoDB" id="3267840at2"/>
<keyword evidence="2" id="KW-1185">Reference proteome</keyword>
<organism evidence="1 2">
    <name type="scientific">Velamenicoccus archaeovorus</name>
    <dbReference type="NCBI Taxonomy" id="1930593"/>
    <lineage>
        <taxon>Bacteria</taxon>
        <taxon>Pseudomonadati</taxon>
        <taxon>Candidatus Omnitrophota</taxon>
        <taxon>Candidatus Velamenicoccus</taxon>
    </lineage>
</organism>
<evidence type="ECO:0000313" key="1">
    <source>
        <dbReference type="EMBL" id="QAT16262.1"/>
    </source>
</evidence>
<name>A0A410P2E7_VELA1</name>
<dbReference type="AlphaFoldDB" id="A0A410P2E7"/>
<evidence type="ECO:0000313" key="2">
    <source>
        <dbReference type="Proteomes" id="UP000287243"/>
    </source>
</evidence>
<dbReference type="Proteomes" id="UP000287243">
    <property type="component" value="Chromosome"/>
</dbReference>
<protein>
    <submittedName>
        <fullName evidence="1">Uncharacterized protein</fullName>
    </submittedName>
</protein>
<sequence length="82" mass="8999">MLNRHEILKTGWQALRNGRLGIADFCLVVLGIEAGLKKLIEPCSVAGHDSIPSRIRTADTRGNLRGKEDVGLGDLKTERNMC</sequence>
<dbReference type="KEGG" id="vai:BU251_00160"/>
<gene>
    <name evidence="1" type="ORF">BU251_00160</name>
</gene>